<dbReference type="GO" id="GO:0008652">
    <property type="term" value="P:amino acid biosynthetic process"/>
    <property type="evidence" value="ECO:0007669"/>
    <property type="project" value="UniProtKB-KW"/>
</dbReference>
<dbReference type="RefSeq" id="WP_254756610.1">
    <property type="nucleotide sequence ID" value="NZ_JANCLT010000001.1"/>
</dbReference>
<reference evidence="14" key="1">
    <citation type="submission" date="2022-07" db="EMBL/GenBank/DDBJ databases">
        <authorList>
            <person name="Li W.-J."/>
            <person name="Deng Q.-Q."/>
        </authorList>
    </citation>
    <scope>NUCLEOTIDE SEQUENCE</scope>
    <source>
        <strain evidence="14">SYSU M60031</strain>
    </source>
</reference>
<comment type="pathway">
    <text evidence="9">Aromatic compound metabolism; 3,4-dihydroxybenzoate biosynthesis; 3-dehydroquinate from D-quinate (NAD(+) route).</text>
</comment>
<dbReference type="PANTHER" id="PTHR21089">
    <property type="entry name" value="SHIKIMATE DEHYDROGENASE"/>
    <property type="match status" value="1"/>
</dbReference>
<dbReference type="SUPFAM" id="SSF53223">
    <property type="entry name" value="Aminoacid dehydrogenase-like, N-terminal domain"/>
    <property type="match status" value="1"/>
</dbReference>
<keyword evidence="4 10" id="KW-0560">Oxidoreductase</keyword>
<evidence type="ECO:0000256" key="4">
    <source>
        <dbReference type="ARBA" id="ARBA00023002"/>
    </source>
</evidence>
<dbReference type="InterPro" id="IPR011342">
    <property type="entry name" value="Shikimate_DH"/>
</dbReference>
<keyword evidence="3 10" id="KW-0521">NADP</keyword>
<sequence>MKKLYGVIGNPIGHSLSPLMHNDALSHLGIDAHYHAFRIKEEQLENAVKGFRAIEISGFNVTTPHKVDVMRYLDEVDELAGQIGAVNTVVNRNGALVGYNTDGIGYIRSLQSISKEPLQEKRILLLGAGGASRAIFFSLAALGVREADIANRTASRAQELIDACRYEIASKAITMEQAEAQQHEYDIIINTTTVGMSPHVADTPLPIRSLKRGAIVSDIIYNPFETRLLREAREAGAIVQNGVDMFVYQGALAFEYWTGQWPDVGRMKQTVITKLGG</sequence>
<feature type="domain" description="Quinate/shikimate 5-dehydrogenase/glutamyl-tRNA reductase" evidence="11">
    <location>
        <begin position="116"/>
        <end position="193"/>
    </location>
</feature>
<dbReference type="GO" id="GO:0030266">
    <property type="term" value="F:quinate 3-dehydrogenase (NAD+) activity"/>
    <property type="evidence" value="ECO:0007669"/>
    <property type="project" value="UniProtKB-EC"/>
</dbReference>
<feature type="binding site" evidence="10">
    <location>
        <begin position="127"/>
        <end position="131"/>
    </location>
    <ligand>
        <name>NADP(+)</name>
        <dbReference type="ChEBI" id="CHEBI:58349"/>
    </ligand>
</feature>
<dbReference type="NCBIfam" id="NF001319">
    <property type="entry name" value="PRK00258.3-3"/>
    <property type="match status" value="1"/>
</dbReference>
<evidence type="ECO:0000259" key="13">
    <source>
        <dbReference type="Pfam" id="PF18317"/>
    </source>
</evidence>
<evidence type="ECO:0000313" key="14">
    <source>
        <dbReference type="EMBL" id="MCP8967197.1"/>
    </source>
</evidence>
<evidence type="ECO:0000256" key="8">
    <source>
        <dbReference type="ARBA" id="ARBA00052329"/>
    </source>
</evidence>
<dbReference type="Gene3D" id="3.40.50.10860">
    <property type="entry name" value="Leucine Dehydrogenase, chain A, domain 1"/>
    <property type="match status" value="1"/>
</dbReference>
<feature type="binding site" evidence="10">
    <location>
        <begin position="151"/>
        <end position="156"/>
    </location>
    <ligand>
        <name>NADP(+)</name>
        <dbReference type="ChEBI" id="CHEBI:58349"/>
    </ligand>
</feature>
<evidence type="ECO:0000256" key="5">
    <source>
        <dbReference type="ARBA" id="ARBA00023141"/>
    </source>
</evidence>
<dbReference type="InterPro" id="IPR036291">
    <property type="entry name" value="NAD(P)-bd_dom_sf"/>
</dbReference>
<comment type="catalytic activity">
    <reaction evidence="7">
        <text>L-quinate + NAD(+) = 3-dehydroquinate + NADH + H(+)</text>
        <dbReference type="Rhea" id="RHEA:22364"/>
        <dbReference type="ChEBI" id="CHEBI:15378"/>
        <dbReference type="ChEBI" id="CHEBI:29751"/>
        <dbReference type="ChEBI" id="CHEBI:32364"/>
        <dbReference type="ChEBI" id="CHEBI:57540"/>
        <dbReference type="ChEBI" id="CHEBI:57945"/>
        <dbReference type="EC" id="1.1.1.24"/>
    </reaction>
</comment>
<dbReference type="InterPro" id="IPR006151">
    <property type="entry name" value="Shikm_DH/Glu-tRNA_Rdtase"/>
</dbReference>
<evidence type="ECO:0000256" key="2">
    <source>
        <dbReference type="ARBA" id="ARBA00022605"/>
    </source>
</evidence>
<keyword evidence="2 10" id="KW-0028">Amino-acid biosynthesis</keyword>
<evidence type="ECO:0000256" key="3">
    <source>
        <dbReference type="ARBA" id="ARBA00022857"/>
    </source>
</evidence>
<dbReference type="InterPro" id="IPR046346">
    <property type="entry name" value="Aminoacid_DH-like_N_sf"/>
</dbReference>
<dbReference type="EC" id="1.1.1.25" evidence="10"/>
<evidence type="ECO:0000313" key="15">
    <source>
        <dbReference type="Proteomes" id="UP001156102"/>
    </source>
</evidence>
<keyword evidence="15" id="KW-1185">Reference proteome</keyword>
<comment type="similarity">
    <text evidence="10">Belongs to the shikimate dehydrogenase family.</text>
</comment>
<dbReference type="FunFam" id="3.40.50.720:FF:000086">
    <property type="entry name" value="Quinate/shikimate dehydrogenase"/>
    <property type="match status" value="1"/>
</dbReference>
<evidence type="ECO:0000256" key="6">
    <source>
        <dbReference type="ARBA" id="ARBA00049442"/>
    </source>
</evidence>
<dbReference type="Proteomes" id="UP001156102">
    <property type="component" value="Unassembled WGS sequence"/>
</dbReference>
<dbReference type="AlphaFoldDB" id="A0AA42BN14"/>
<dbReference type="GO" id="GO:0005829">
    <property type="term" value="C:cytosol"/>
    <property type="evidence" value="ECO:0007669"/>
    <property type="project" value="TreeGrafter"/>
</dbReference>
<feature type="binding site" evidence="10">
    <location>
        <position position="87"/>
    </location>
    <ligand>
        <name>shikimate</name>
        <dbReference type="ChEBI" id="CHEBI:36208"/>
    </ligand>
</feature>
<evidence type="ECO:0000256" key="9">
    <source>
        <dbReference type="ARBA" id="ARBA00060613"/>
    </source>
</evidence>
<dbReference type="Gene3D" id="3.40.50.720">
    <property type="entry name" value="NAD(P)-binding Rossmann-like Domain"/>
    <property type="match status" value="1"/>
</dbReference>
<keyword evidence="5 10" id="KW-0057">Aromatic amino acid biosynthesis</keyword>
<comment type="catalytic activity">
    <reaction evidence="6 10">
        <text>shikimate + NADP(+) = 3-dehydroshikimate + NADPH + H(+)</text>
        <dbReference type="Rhea" id="RHEA:17737"/>
        <dbReference type="ChEBI" id="CHEBI:15378"/>
        <dbReference type="ChEBI" id="CHEBI:16630"/>
        <dbReference type="ChEBI" id="CHEBI:36208"/>
        <dbReference type="ChEBI" id="CHEBI:57783"/>
        <dbReference type="ChEBI" id="CHEBI:58349"/>
        <dbReference type="EC" id="1.1.1.25"/>
    </reaction>
</comment>
<dbReference type="InterPro" id="IPR013708">
    <property type="entry name" value="Shikimate_DH-bd_N"/>
</dbReference>
<feature type="binding site" evidence="10">
    <location>
        <position position="62"/>
    </location>
    <ligand>
        <name>shikimate</name>
        <dbReference type="ChEBI" id="CHEBI:36208"/>
    </ligand>
</feature>
<evidence type="ECO:0000256" key="10">
    <source>
        <dbReference type="HAMAP-Rule" id="MF_00222"/>
    </source>
</evidence>
<dbReference type="Pfam" id="PF18317">
    <property type="entry name" value="SDH_C"/>
    <property type="match status" value="1"/>
</dbReference>
<feature type="domain" description="SDH C-terminal" evidence="13">
    <location>
        <begin position="242"/>
        <end position="271"/>
    </location>
</feature>
<feature type="active site" description="Proton acceptor" evidence="10">
    <location>
        <position position="66"/>
    </location>
</feature>
<feature type="binding site" evidence="10">
    <location>
        <position position="219"/>
    </location>
    <ligand>
        <name>NADP(+)</name>
        <dbReference type="ChEBI" id="CHEBI:58349"/>
    </ligand>
</feature>
<evidence type="ECO:0000259" key="11">
    <source>
        <dbReference type="Pfam" id="PF01488"/>
    </source>
</evidence>
<proteinExistence type="inferred from homology"/>
<comment type="caution">
    <text evidence="14">The sequence shown here is derived from an EMBL/GenBank/DDBJ whole genome shotgun (WGS) entry which is preliminary data.</text>
</comment>
<dbReference type="NCBIfam" id="TIGR00507">
    <property type="entry name" value="aroE"/>
    <property type="match status" value="1"/>
</dbReference>
<dbReference type="InterPro" id="IPR022893">
    <property type="entry name" value="Shikimate_DH_fam"/>
</dbReference>
<feature type="binding site" evidence="10">
    <location>
        <position position="78"/>
    </location>
    <ligand>
        <name>NADP(+)</name>
        <dbReference type="ChEBI" id="CHEBI:58349"/>
    </ligand>
</feature>
<dbReference type="SUPFAM" id="SSF51735">
    <property type="entry name" value="NAD(P)-binding Rossmann-fold domains"/>
    <property type="match status" value="1"/>
</dbReference>
<comment type="function">
    <text evidence="10">Involved in the biosynthesis of the chorismate, which leads to the biosynthesis of aromatic amino acids. Catalyzes the reversible NADPH linked reduction of 3-dehydroshikimate (DHSA) to yield shikimate (SA).</text>
</comment>
<comment type="subunit">
    <text evidence="10">Homodimer.</text>
</comment>
<dbReference type="InterPro" id="IPR041121">
    <property type="entry name" value="SDH_C"/>
</dbReference>
<evidence type="ECO:0000259" key="12">
    <source>
        <dbReference type="Pfam" id="PF08501"/>
    </source>
</evidence>
<dbReference type="GO" id="GO:0004764">
    <property type="term" value="F:shikimate 3-dehydrogenase (NADP+) activity"/>
    <property type="evidence" value="ECO:0007669"/>
    <property type="project" value="UniProtKB-UniRule"/>
</dbReference>
<dbReference type="EMBL" id="JANCLT010000001">
    <property type="protein sequence ID" value="MCP8967197.1"/>
    <property type="molecule type" value="Genomic_DNA"/>
</dbReference>
<dbReference type="Pfam" id="PF01488">
    <property type="entry name" value="Shikimate_DH"/>
    <property type="match status" value="1"/>
</dbReference>
<comment type="pathway">
    <text evidence="1 10">Metabolic intermediate biosynthesis; chorismate biosynthesis; chorismate from D-erythrose 4-phosphate and phosphoenolpyruvate: step 4/7.</text>
</comment>
<dbReference type="GO" id="GO:0009423">
    <property type="term" value="P:chorismate biosynthetic process"/>
    <property type="evidence" value="ECO:0007669"/>
    <property type="project" value="UniProtKB-UniRule"/>
</dbReference>
<feature type="binding site" evidence="10">
    <location>
        <position position="249"/>
    </location>
    <ligand>
        <name>shikimate</name>
        <dbReference type="ChEBI" id="CHEBI:36208"/>
    </ligand>
</feature>
<feature type="binding site" evidence="10">
    <location>
        <begin position="15"/>
        <end position="17"/>
    </location>
    <ligand>
        <name>shikimate</name>
        <dbReference type="ChEBI" id="CHEBI:36208"/>
    </ligand>
</feature>
<accession>A0AA42BN14</accession>
<comment type="catalytic activity">
    <reaction evidence="8">
        <text>shikimate + NAD(+) = 3-dehydroshikimate + NADH + H(+)</text>
        <dbReference type="Rhea" id="RHEA:17741"/>
        <dbReference type="ChEBI" id="CHEBI:15378"/>
        <dbReference type="ChEBI" id="CHEBI:16630"/>
        <dbReference type="ChEBI" id="CHEBI:36208"/>
        <dbReference type="ChEBI" id="CHEBI:57540"/>
        <dbReference type="ChEBI" id="CHEBI:57945"/>
    </reaction>
</comment>
<dbReference type="HAMAP" id="MF_00222">
    <property type="entry name" value="Shikimate_DH_AroE"/>
    <property type="match status" value="1"/>
</dbReference>
<name>A0AA42BN14_9BACI</name>
<dbReference type="GO" id="GO:0009073">
    <property type="term" value="P:aromatic amino acid family biosynthetic process"/>
    <property type="evidence" value="ECO:0007669"/>
    <property type="project" value="UniProtKB-KW"/>
</dbReference>
<dbReference type="FunFam" id="3.40.50.10860:FF:000004">
    <property type="entry name" value="Quinate/shikimate dehydrogenase"/>
    <property type="match status" value="1"/>
</dbReference>
<dbReference type="GO" id="GO:0019632">
    <property type="term" value="P:shikimate metabolic process"/>
    <property type="evidence" value="ECO:0007669"/>
    <property type="project" value="InterPro"/>
</dbReference>
<dbReference type="Pfam" id="PF08501">
    <property type="entry name" value="Shikimate_dh_N"/>
    <property type="match status" value="1"/>
</dbReference>
<protein>
    <recommendedName>
        <fullName evidence="10">Shikimate dehydrogenase (NADP(+))</fullName>
        <shortName evidence="10">SDH</shortName>
        <ecNumber evidence="10">1.1.1.25</ecNumber>
    </recommendedName>
</protein>
<feature type="binding site" evidence="10">
    <location>
        <position position="102"/>
    </location>
    <ligand>
        <name>shikimate</name>
        <dbReference type="ChEBI" id="CHEBI:36208"/>
    </ligand>
</feature>
<feature type="domain" description="Shikimate dehydrogenase substrate binding N-terminal" evidence="12">
    <location>
        <begin position="7"/>
        <end position="89"/>
    </location>
</feature>
<organism evidence="14 15">
    <name type="scientific">Ectobacillus ponti</name>
    <dbReference type="NCBI Taxonomy" id="2961894"/>
    <lineage>
        <taxon>Bacteria</taxon>
        <taxon>Bacillati</taxon>
        <taxon>Bacillota</taxon>
        <taxon>Bacilli</taxon>
        <taxon>Bacillales</taxon>
        <taxon>Bacillaceae</taxon>
        <taxon>Ectobacillus</taxon>
    </lineage>
</organism>
<dbReference type="GO" id="GO:0050661">
    <property type="term" value="F:NADP binding"/>
    <property type="evidence" value="ECO:0007669"/>
    <property type="project" value="InterPro"/>
</dbReference>
<feature type="binding site" evidence="10">
    <location>
        <position position="242"/>
    </location>
    <ligand>
        <name>NADP(+)</name>
        <dbReference type="ChEBI" id="CHEBI:58349"/>
    </ligand>
</feature>
<evidence type="ECO:0000256" key="7">
    <source>
        <dbReference type="ARBA" id="ARBA00051639"/>
    </source>
</evidence>
<feature type="binding site" evidence="10">
    <location>
        <position position="221"/>
    </location>
    <ligand>
        <name>shikimate</name>
        <dbReference type="ChEBI" id="CHEBI:36208"/>
    </ligand>
</feature>
<evidence type="ECO:0000256" key="1">
    <source>
        <dbReference type="ARBA" id="ARBA00004871"/>
    </source>
</evidence>
<dbReference type="PANTHER" id="PTHR21089:SF1">
    <property type="entry name" value="BIFUNCTIONAL 3-DEHYDROQUINATE DEHYDRATASE_SHIKIMATE DEHYDROGENASE, CHLOROPLASTIC"/>
    <property type="match status" value="1"/>
</dbReference>
<gene>
    <name evidence="10 14" type="primary">aroE</name>
    <name evidence="14" type="ORF">NK662_01420</name>
</gene>
<dbReference type="CDD" id="cd01065">
    <property type="entry name" value="NAD_bind_Shikimate_DH"/>
    <property type="match status" value="1"/>
</dbReference>